<feature type="region of interest" description="Disordered" evidence="1">
    <location>
        <begin position="154"/>
        <end position="189"/>
    </location>
</feature>
<evidence type="ECO:0000313" key="3">
    <source>
        <dbReference type="EMBL" id="VUZ54868.1"/>
    </source>
</evidence>
<reference evidence="2 4" key="2">
    <citation type="submission" date="2018-11" db="EMBL/GenBank/DDBJ databases">
        <authorList>
            <consortium name="Pathogen Informatics"/>
        </authorList>
    </citation>
    <scope>NUCLEOTIDE SEQUENCE [LARGE SCALE GENOMIC DNA]</scope>
</reference>
<keyword evidence="5" id="KW-1185">Reference proteome</keyword>
<evidence type="ECO:0000313" key="5">
    <source>
        <dbReference type="Proteomes" id="UP000321570"/>
    </source>
</evidence>
<evidence type="ECO:0000313" key="6">
    <source>
        <dbReference type="WBParaSite" id="HDID_0000013101-mRNA-1"/>
    </source>
</evidence>
<reference evidence="6" key="1">
    <citation type="submission" date="2016-04" db="UniProtKB">
        <authorList>
            <consortium name="WormBaseParasite"/>
        </authorList>
    </citation>
    <scope>IDENTIFICATION</scope>
</reference>
<protein>
    <submittedName>
        <fullName evidence="2 6">Uncharacterized protein</fullName>
    </submittedName>
</protein>
<proteinExistence type="predicted"/>
<organism evidence="6">
    <name type="scientific">Hymenolepis diminuta</name>
    <name type="common">Rat tapeworm</name>
    <dbReference type="NCBI Taxonomy" id="6216"/>
    <lineage>
        <taxon>Eukaryota</taxon>
        <taxon>Metazoa</taxon>
        <taxon>Spiralia</taxon>
        <taxon>Lophotrochozoa</taxon>
        <taxon>Platyhelminthes</taxon>
        <taxon>Cestoda</taxon>
        <taxon>Eucestoda</taxon>
        <taxon>Cyclophyllidea</taxon>
        <taxon>Hymenolepididae</taxon>
        <taxon>Hymenolepis</taxon>
    </lineage>
</organism>
<sequence>MSLSRCIDLSKTRDFIHVNNEIIYFTEADKSFRIFLFIPKKCQGFSSIFQLTFLKALARQYNFPNIQLLLTWMRDQTSKGNFLVQASDADMINFVVGTSPSNQITFQLSQTQGDVDLIVSLSKALISKQASIAELEKSNAASLKALSAEDAFPVARNKRRKPGMSSTNPQRRRRKPAIGLTFVSDEDND</sequence>
<name>A0A0R3S7T0_HYMDI</name>
<evidence type="ECO:0000313" key="2">
    <source>
        <dbReference type="EMBL" id="VDL11750.1"/>
    </source>
</evidence>
<dbReference type="Proteomes" id="UP000274504">
    <property type="component" value="Unassembled WGS sequence"/>
</dbReference>
<dbReference type="OrthoDB" id="6231992at2759"/>
<accession>A0A0R3S7T0</accession>
<dbReference type="EMBL" id="CABIJS010000666">
    <property type="protein sequence ID" value="VUZ54868.1"/>
    <property type="molecule type" value="Genomic_DNA"/>
</dbReference>
<evidence type="ECO:0000313" key="4">
    <source>
        <dbReference type="Proteomes" id="UP000274504"/>
    </source>
</evidence>
<dbReference type="EMBL" id="UYSG01000013">
    <property type="protein sequence ID" value="VDL11750.1"/>
    <property type="molecule type" value="Genomic_DNA"/>
</dbReference>
<dbReference type="Proteomes" id="UP000321570">
    <property type="component" value="Unassembled WGS sequence"/>
</dbReference>
<dbReference type="AlphaFoldDB" id="A0A0R3S7T0"/>
<gene>
    <name evidence="2" type="ORF">HDID_LOCUS132</name>
    <name evidence="3" type="ORF">WMSIL1_LOCUS12825</name>
</gene>
<reference evidence="3 5" key="3">
    <citation type="submission" date="2019-07" db="EMBL/GenBank/DDBJ databases">
        <authorList>
            <person name="Jastrzebski P J."/>
            <person name="Paukszto L."/>
            <person name="Jastrzebski P J."/>
        </authorList>
    </citation>
    <scope>NUCLEOTIDE SEQUENCE [LARGE SCALE GENOMIC DNA]</scope>
    <source>
        <strain evidence="3 5">WMS-il1</strain>
    </source>
</reference>
<evidence type="ECO:0000256" key="1">
    <source>
        <dbReference type="SAM" id="MobiDB-lite"/>
    </source>
</evidence>
<dbReference type="WBParaSite" id="HDID_0000013101-mRNA-1">
    <property type="protein sequence ID" value="HDID_0000013101-mRNA-1"/>
    <property type="gene ID" value="HDID_0000013101"/>
</dbReference>